<keyword evidence="4" id="KW-0004">4Fe-4S</keyword>
<dbReference type="InterPro" id="IPR044811">
    <property type="entry name" value="DME/ROS1"/>
</dbReference>
<dbReference type="InterPro" id="IPR023170">
    <property type="entry name" value="HhH_base_excis_C"/>
</dbReference>
<feature type="region of interest" description="Disordered" evidence="10">
    <location>
        <begin position="1277"/>
        <end position="1297"/>
    </location>
</feature>
<comment type="similarity">
    <text evidence="3">Belongs to the DNA glycosylase family. DEMETER subfamily.</text>
</comment>
<name>A0AAD3Y1V4_NEPGR</name>
<dbReference type="PANTHER" id="PTHR46213:SF13">
    <property type="entry name" value="DEMETER-LIKE PROTEIN 2-RELATED"/>
    <property type="match status" value="1"/>
</dbReference>
<evidence type="ECO:0000256" key="9">
    <source>
        <dbReference type="ARBA" id="ARBA00023242"/>
    </source>
</evidence>
<evidence type="ECO:0000256" key="5">
    <source>
        <dbReference type="ARBA" id="ARBA00022723"/>
    </source>
</evidence>
<keyword evidence="9" id="KW-0539">Nucleus</keyword>
<keyword evidence="13" id="KW-1185">Reference proteome</keyword>
<evidence type="ECO:0000313" key="13">
    <source>
        <dbReference type="Proteomes" id="UP001279734"/>
    </source>
</evidence>
<dbReference type="PANTHER" id="PTHR46213">
    <property type="entry name" value="TRANSCRIPTIONAL ACTIVATOR DEMETER"/>
    <property type="match status" value="1"/>
</dbReference>
<feature type="region of interest" description="Disordered" evidence="10">
    <location>
        <begin position="1070"/>
        <end position="1098"/>
    </location>
</feature>
<dbReference type="SMART" id="SM00525">
    <property type="entry name" value="FES"/>
    <property type="match status" value="1"/>
</dbReference>
<dbReference type="InterPro" id="IPR028925">
    <property type="entry name" value="RRM_DME"/>
</dbReference>
<protein>
    <recommendedName>
        <fullName evidence="11">HhH-GPD domain-containing protein</fullName>
    </recommendedName>
</protein>
<evidence type="ECO:0000256" key="3">
    <source>
        <dbReference type="ARBA" id="ARBA00005646"/>
    </source>
</evidence>
<dbReference type="GO" id="GO:0003677">
    <property type="term" value="F:DNA binding"/>
    <property type="evidence" value="ECO:0007669"/>
    <property type="project" value="UniProtKB-KW"/>
</dbReference>
<organism evidence="12 13">
    <name type="scientific">Nepenthes gracilis</name>
    <name type="common">Slender pitcher plant</name>
    <dbReference type="NCBI Taxonomy" id="150966"/>
    <lineage>
        <taxon>Eukaryota</taxon>
        <taxon>Viridiplantae</taxon>
        <taxon>Streptophyta</taxon>
        <taxon>Embryophyta</taxon>
        <taxon>Tracheophyta</taxon>
        <taxon>Spermatophyta</taxon>
        <taxon>Magnoliopsida</taxon>
        <taxon>eudicotyledons</taxon>
        <taxon>Gunneridae</taxon>
        <taxon>Pentapetalae</taxon>
        <taxon>Caryophyllales</taxon>
        <taxon>Nepenthaceae</taxon>
        <taxon>Nepenthes</taxon>
    </lineage>
</organism>
<reference evidence="12" key="1">
    <citation type="submission" date="2023-05" db="EMBL/GenBank/DDBJ databases">
        <title>Nepenthes gracilis genome sequencing.</title>
        <authorList>
            <person name="Fukushima K."/>
        </authorList>
    </citation>
    <scope>NUCLEOTIDE SEQUENCE</scope>
    <source>
        <strain evidence="12">SING2019-196</strain>
    </source>
</reference>
<keyword evidence="7" id="KW-0411">Iron-sulfur</keyword>
<dbReference type="GO" id="GO:0141166">
    <property type="term" value="P:chromosomal 5-methylcytosine DNA demethylation pathway"/>
    <property type="evidence" value="ECO:0007669"/>
    <property type="project" value="InterPro"/>
</dbReference>
<sequence>MAPGAGKSIPVVRNFDVESSQAPVTPLKETPPRPIYAVGQEIQINMVESEDSFSRFSQQREAQKTLSFSTDCAETSFCLPQRSGEPRRMAVPPTPCGSEDSGQNSCSCFNHCRQTYSRKLDKTSQHAGLQGQISDDPLVPYDDIPFTNMLLGLNQTPPSICGMPLENGGATGRAFVTDSNSVCDDNRFCFSSATSIRNSSGAALHQSSQQIHGNHTPEVQQCGIPNPERNSIDLNLPPGTQNSFSNGNRCILAPATPDHFRRLLGISSPSVRVSLCTDETVNGQNGEQENQTAAIWVDLQQLQKKQSTLLENHDPDKGTESCVDMNKMPQQKARRKKHRPKVVSEGKPKRCPKAWTQELTKPKETLGIKRKYGKMNKTNLPSTTPPAEPAKVLNPRAVKSCRKSLNFDLEGTAYTLTCTMNQLLKDYITLPQEETPSTPHLTKTIHNTSTYCQADSSVGKDDALWTKSSNTSSCASMNNRHKTKGSKRSYFGMVNGADENTHLKANHGAFCSPNHLFPGKWDTNRMANILFPIICKRKRTEKVQRKINLDCPRGTTLALKHYCCSTAPLLNTGASLNELAEAAAGHAENGVQFMHTWTEIKIFKKKRSKGPTRVRDLASLTRFVDHKVLPTFTGKQPTKYASKQKAVVVSSSPYSCMEALAAQSLGAQIKKKRSIKRNSFVSSLHKNHQSIRNSTGPLLALPWEEVDTVAKGIQQLNINRESSNVAFLEQNALIPYHGNRQIKANFSRGEKALVLYKRHGTIIPSEGTFGPVKRRHLRAKVDLDEETNRVWKLLLENIDNEGIDGEDEEKAKWWEDERAVFHGRVESFIARMCLVQGDRRFSPWKGSVVDSVIGVFLTQNVSDHLSSSAFMSFAARFPRKSQSQDKNYSEGAGSLVEEPDDSTLDLQGIEKWSGKMLDESICYSSRFLHDADPSEEKQVVCNKELLGRSPDVVSPKDDVCICINSCESSCQMPRELRAQGASSHMIDNERANTSEDTRTIDDTTSSKHYVLLSQTSANSPTDPTEGRQGLCSDCNSENQDLITNSKASYLECPASVAELSKIAEISLQHEASTHQSSHASSYQNLTSNQQRGREHGKRGRKELDALFPNSLEAPNISSDDPLHMITDALLQDAHFVEILDEENRSNDSALKDDNCTTEQSELTIESKIQFTLHETVSEQVPKTISSAENLYSCYILEEERVIMQSKGQVRDKLDISTSPAKGLESLMQKETNFPCRVTLCVTESNKASSNMTNHGHEDMRPDAGNDCASGEHSNMMSTNAAKQRRGKVGRRRQDASDWDSLRKEAEINGRRERTANTMDSLDYEAVRCAHVDKIADTIKERGMNNVLAERIKDFLNRLVSEHGSIDLEWLRDIPPDKAKEYLLSIRGLGLKSVECVRLLTLHHLAFPVDTNVGRIAVRLGWVPLQPLPESLQLHLLELYPVLESIQKYLWPRLCKLDQRTLYELHYHMITFGKVFCTKRQPNCNACPLRGECRHFASAFASARLALPGPEERSIVASAQCGVPHEDPQVTVNSFSLLWHPADQHSEAKLEISNCKPIVEVPASPEPEQMQTLERNIEDTFSEGPVEIPTFKLNTKQFTQTLQNYMRSNMELQQSVTSKALVNLTAEAASIPTPKLKNVSRLRTEHHVYELPDTHPLLVGLDKREYDDPCSYLLAIWTPGETANSIQPPENRCSSQEPDELCDEETCFYCNSQREANSQVVRGTLLIPCRTAMRGSFPLNGTYFQVNEVFADHDSSVKPMAVPRGWLWSLPRRIVYFGTSIPTIFRGLSTQDIQHCFWKGYVCVRGFDQKTRAPRPLMARLHFPPSKLTRAKVKEDDTKS</sequence>
<feature type="region of interest" description="Disordered" evidence="10">
    <location>
        <begin position="328"/>
        <end position="350"/>
    </location>
</feature>
<evidence type="ECO:0000259" key="11">
    <source>
        <dbReference type="SMART" id="SM00478"/>
    </source>
</evidence>
<gene>
    <name evidence="12" type="ORF">Nepgr_028165</name>
</gene>
<evidence type="ECO:0000256" key="8">
    <source>
        <dbReference type="ARBA" id="ARBA00023125"/>
    </source>
</evidence>
<dbReference type="GO" id="GO:0005634">
    <property type="term" value="C:nucleus"/>
    <property type="evidence" value="ECO:0007669"/>
    <property type="project" value="UniProtKB-SubCell"/>
</dbReference>
<dbReference type="CDD" id="cd00056">
    <property type="entry name" value="ENDO3c"/>
    <property type="match status" value="1"/>
</dbReference>
<dbReference type="InterPro" id="IPR003651">
    <property type="entry name" value="Endonuclease3_FeS-loop_motif"/>
</dbReference>
<dbReference type="GO" id="GO:0006284">
    <property type="term" value="P:base-excision repair"/>
    <property type="evidence" value="ECO:0007669"/>
    <property type="project" value="InterPro"/>
</dbReference>
<dbReference type="Gene3D" id="1.10.1670.10">
    <property type="entry name" value="Helix-hairpin-Helix base-excision DNA repair enzymes (C-terminal)"/>
    <property type="match status" value="1"/>
</dbReference>
<feature type="compositionally biased region" description="Basic residues" evidence="10">
    <location>
        <begin position="332"/>
        <end position="341"/>
    </location>
</feature>
<proteinExistence type="inferred from homology"/>
<dbReference type="EMBL" id="BSYO01000031">
    <property type="protein sequence ID" value="GMH26322.1"/>
    <property type="molecule type" value="Genomic_DNA"/>
</dbReference>
<dbReference type="Pfam" id="PF15628">
    <property type="entry name" value="RRM_DME"/>
    <property type="match status" value="1"/>
</dbReference>
<dbReference type="FunFam" id="1.10.1670.10:FF:000004">
    <property type="entry name" value="DNA glycosylase/AP lyase ROS1"/>
    <property type="match status" value="1"/>
</dbReference>
<dbReference type="InterPro" id="IPR028924">
    <property type="entry name" value="Perm-CXXC"/>
</dbReference>
<feature type="region of interest" description="Disordered" evidence="10">
    <location>
        <begin position="981"/>
        <end position="1006"/>
    </location>
</feature>
<comment type="cofactor">
    <cofactor evidence="1">
        <name>[4Fe-4S] cluster</name>
        <dbReference type="ChEBI" id="CHEBI:49883"/>
    </cofactor>
</comment>
<keyword evidence="5" id="KW-0479">Metal-binding</keyword>
<evidence type="ECO:0000256" key="10">
    <source>
        <dbReference type="SAM" id="MobiDB-lite"/>
    </source>
</evidence>
<evidence type="ECO:0000256" key="2">
    <source>
        <dbReference type="ARBA" id="ARBA00004123"/>
    </source>
</evidence>
<keyword evidence="6" id="KW-0408">Iron</keyword>
<evidence type="ECO:0000256" key="7">
    <source>
        <dbReference type="ARBA" id="ARBA00023014"/>
    </source>
</evidence>
<dbReference type="GO" id="GO:0003906">
    <property type="term" value="F:DNA-(apurinic or apyrimidinic site) endonuclease activity"/>
    <property type="evidence" value="ECO:0007669"/>
    <property type="project" value="UniProtKB-ARBA"/>
</dbReference>
<feature type="domain" description="HhH-GPD" evidence="11">
    <location>
        <begin position="1308"/>
        <end position="1474"/>
    </location>
</feature>
<dbReference type="GO" id="GO:0035514">
    <property type="term" value="F:DNA demethylase activity"/>
    <property type="evidence" value="ECO:0007669"/>
    <property type="project" value="InterPro"/>
</dbReference>
<dbReference type="GO" id="GO:0046872">
    <property type="term" value="F:metal ion binding"/>
    <property type="evidence" value="ECO:0007669"/>
    <property type="project" value="UniProtKB-KW"/>
</dbReference>
<evidence type="ECO:0000256" key="6">
    <source>
        <dbReference type="ARBA" id="ARBA00023004"/>
    </source>
</evidence>
<comment type="caution">
    <text evidence="12">The sequence shown here is derived from an EMBL/GenBank/DDBJ whole genome shotgun (WGS) entry which is preliminary data.</text>
</comment>
<evidence type="ECO:0000313" key="12">
    <source>
        <dbReference type="EMBL" id="GMH26322.1"/>
    </source>
</evidence>
<dbReference type="InterPro" id="IPR003265">
    <property type="entry name" value="HhH-GPD_domain"/>
</dbReference>
<feature type="compositionally biased region" description="Polar residues" evidence="10">
    <location>
        <begin position="1070"/>
        <end position="1090"/>
    </location>
</feature>
<feature type="compositionally biased region" description="Basic and acidic residues" evidence="10">
    <location>
        <begin position="986"/>
        <end position="1005"/>
    </location>
</feature>
<dbReference type="InterPro" id="IPR011257">
    <property type="entry name" value="DNA_glycosylase"/>
</dbReference>
<dbReference type="Proteomes" id="UP001279734">
    <property type="component" value="Unassembled WGS sequence"/>
</dbReference>
<dbReference type="GO" id="GO:0051539">
    <property type="term" value="F:4 iron, 4 sulfur cluster binding"/>
    <property type="evidence" value="ECO:0007669"/>
    <property type="project" value="UniProtKB-KW"/>
</dbReference>
<dbReference type="Pfam" id="PF15629">
    <property type="entry name" value="Perm-CXXC"/>
    <property type="match status" value="1"/>
</dbReference>
<evidence type="ECO:0000256" key="4">
    <source>
        <dbReference type="ARBA" id="ARBA00022485"/>
    </source>
</evidence>
<accession>A0AAD3Y1V4</accession>
<dbReference type="SMART" id="SM00478">
    <property type="entry name" value="ENDO3c"/>
    <property type="match status" value="1"/>
</dbReference>
<keyword evidence="8" id="KW-0238">DNA-binding</keyword>
<comment type="subcellular location">
    <subcellularLocation>
        <location evidence="2">Nucleus</location>
    </subcellularLocation>
</comment>
<dbReference type="GO" id="GO:0019104">
    <property type="term" value="F:DNA N-glycosylase activity"/>
    <property type="evidence" value="ECO:0007669"/>
    <property type="project" value="InterPro"/>
</dbReference>
<evidence type="ECO:0000256" key="1">
    <source>
        <dbReference type="ARBA" id="ARBA00001966"/>
    </source>
</evidence>
<dbReference type="SUPFAM" id="SSF48150">
    <property type="entry name" value="DNA-glycosylase"/>
    <property type="match status" value="1"/>
</dbReference>